<evidence type="ECO:0000313" key="6">
    <source>
        <dbReference type="EMBL" id="KAL3517576.1"/>
    </source>
</evidence>
<feature type="compositionally biased region" description="Pro residues" evidence="3">
    <location>
        <begin position="126"/>
        <end position="137"/>
    </location>
</feature>
<accession>A0ABD2ZDP4</accession>
<comment type="caution">
    <text evidence="6">The sequence shown here is derived from an EMBL/GenBank/DDBJ whole genome shotgun (WGS) entry which is preliminary data.</text>
</comment>
<feature type="domain" description="Phytocyanin" evidence="5">
    <location>
        <begin position="25"/>
        <end position="126"/>
    </location>
</feature>
<organism evidence="6 7">
    <name type="scientific">Cinchona calisaya</name>
    <dbReference type="NCBI Taxonomy" id="153742"/>
    <lineage>
        <taxon>Eukaryota</taxon>
        <taxon>Viridiplantae</taxon>
        <taxon>Streptophyta</taxon>
        <taxon>Embryophyta</taxon>
        <taxon>Tracheophyta</taxon>
        <taxon>Spermatophyta</taxon>
        <taxon>Magnoliopsida</taxon>
        <taxon>eudicotyledons</taxon>
        <taxon>Gunneridae</taxon>
        <taxon>Pentapetalae</taxon>
        <taxon>asterids</taxon>
        <taxon>lamiids</taxon>
        <taxon>Gentianales</taxon>
        <taxon>Rubiaceae</taxon>
        <taxon>Cinchonoideae</taxon>
        <taxon>Cinchoneae</taxon>
        <taxon>Cinchona</taxon>
    </lineage>
</organism>
<dbReference type="InterPro" id="IPR039391">
    <property type="entry name" value="Phytocyanin-like"/>
</dbReference>
<name>A0ABD2ZDP4_9GENT</name>
<dbReference type="PANTHER" id="PTHR33021">
    <property type="entry name" value="BLUE COPPER PROTEIN"/>
    <property type="match status" value="1"/>
</dbReference>
<feature type="signal peptide" evidence="4">
    <location>
        <begin position="1"/>
        <end position="24"/>
    </location>
</feature>
<dbReference type="Gene3D" id="2.60.40.420">
    <property type="entry name" value="Cupredoxins - blue copper proteins"/>
    <property type="match status" value="1"/>
</dbReference>
<evidence type="ECO:0000256" key="1">
    <source>
        <dbReference type="ARBA" id="ARBA00022723"/>
    </source>
</evidence>
<dbReference type="InterPro" id="IPR008972">
    <property type="entry name" value="Cupredoxin"/>
</dbReference>
<dbReference type="PANTHER" id="PTHR33021:SF339">
    <property type="entry name" value="OS07G0570600 PROTEIN"/>
    <property type="match status" value="1"/>
</dbReference>
<proteinExistence type="predicted"/>
<keyword evidence="1" id="KW-0479">Metal-binding</keyword>
<keyword evidence="2" id="KW-0325">Glycoprotein</keyword>
<gene>
    <name evidence="6" type="ORF">ACH5RR_020165</name>
</gene>
<keyword evidence="4" id="KW-0732">Signal</keyword>
<evidence type="ECO:0000256" key="3">
    <source>
        <dbReference type="SAM" id="MobiDB-lite"/>
    </source>
</evidence>
<feature type="compositionally biased region" description="Low complexity" evidence="3">
    <location>
        <begin position="138"/>
        <end position="155"/>
    </location>
</feature>
<dbReference type="Pfam" id="PF02298">
    <property type="entry name" value="Cu_bind_like"/>
    <property type="match status" value="1"/>
</dbReference>
<dbReference type="FunFam" id="2.60.40.420:FF:000003">
    <property type="entry name" value="Blue copper"/>
    <property type="match status" value="1"/>
</dbReference>
<protein>
    <recommendedName>
        <fullName evidence="5">Phytocyanin domain-containing protein</fullName>
    </recommendedName>
</protein>
<dbReference type="InterPro" id="IPR003245">
    <property type="entry name" value="Phytocyanin_dom"/>
</dbReference>
<evidence type="ECO:0000256" key="2">
    <source>
        <dbReference type="ARBA" id="ARBA00023180"/>
    </source>
</evidence>
<evidence type="ECO:0000256" key="4">
    <source>
        <dbReference type="SAM" id="SignalP"/>
    </source>
</evidence>
<reference evidence="6 7" key="1">
    <citation type="submission" date="2024-11" db="EMBL/GenBank/DDBJ databases">
        <title>A near-complete genome assembly of Cinchona calisaya.</title>
        <authorList>
            <person name="Lian D.C."/>
            <person name="Zhao X.W."/>
            <person name="Wei L."/>
        </authorList>
    </citation>
    <scope>NUCLEOTIDE SEQUENCE [LARGE SCALE GENOMIC DNA]</scope>
    <source>
        <tissue evidence="6">Nenye</tissue>
    </source>
</reference>
<sequence>MILGNKAVVFFFFLMIIVCQESKAHVHKVGDSAGWTTIGHVDYKTWAATKTFQVGDIILFEYNKQFHNVVRVTHKNFNSCNSTDAYATFTSGNDSFVIQRPGHYYFICSVTGHCESGQKVDIRVPGPIPNPHTPSVPPSTLLPAPSSSPGSAYPAPAPAPSRASAFYSPKGLIMKSNFWLSTLVLLSILWY</sequence>
<feature type="chain" id="PRO_5044786583" description="Phytocyanin domain-containing protein" evidence="4">
    <location>
        <begin position="25"/>
        <end position="191"/>
    </location>
</feature>
<dbReference type="GO" id="GO:0046872">
    <property type="term" value="F:metal ion binding"/>
    <property type="evidence" value="ECO:0007669"/>
    <property type="project" value="UniProtKB-KW"/>
</dbReference>
<dbReference type="EMBL" id="JBJUIK010000009">
    <property type="protein sequence ID" value="KAL3517576.1"/>
    <property type="molecule type" value="Genomic_DNA"/>
</dbReference>
<dbReference type="PROSITE" id="PS51485">
    <property type="entry name" value="PHYTOCYANIN"/>
    <property type="match status" value="1"/>
</dbReference>
<feature type="region of interest" description="Disordered" evidence="3">
    <location>
        <begin position="125"/>
        <end position="155"/>
    </location>
</feature>
<dbReference type="Proteomes" id="UP001630127">
    <property type="component" value="Unassembled WGS sequence"/>
</dbReference>
<keyword evidence="7" id="KW-1185">Reference proteome</keyword>
<dbReference type="AlphaFoldDB" id="A0ABD2ZDP4"/>
<dbReference type="SUPFAM" id="SSF49503">
    <property type="entry name" value="Cupredoxins"/>
    <property type="match status" value="1"/>
</dbReference>
<evidence type="ECO:0000313" key="7">
    <source>
        <dbReference type="Proteomes" id="UP001630127"/>
    </source>
</evidence>
<evidence type="ECO:0000259" key="5">
    <source>
        <dbReference type="PROSITE" id="PS51485"/>
    </source>
</evidence>